<dbReference type="EnsemblFungi" id="EJT75001">
    <property type="protein sequence ID" value="EJT75001"/>
    <property type="gene ID" value="GGTG_08839"/>
</dbReference>
<organism evidence="1">
    <name type="scientific">Gaeumannomyces tritici (strain R3-111a-1)</name>
    <name type="common">Wheat and barley take-all root rot fungus</name>
    <name type="synonym">Gaeumannomyces graminis var. tritici</name>
    <dbReference type="NCBI Taxonomy" id="644352"/>
    <lineage>
        <taxon>Eukaryota</taxon>
        <taxon>Fungi</taxon>
        <taxon>Dikarya</taxon>
        <taxon>Ascomycota</taxon>
        <taxon>Pezizomycotina</taxon>
        <taxon>Sordariomycetes</taxon>
        <taxon>Sordariomycetidae</taxon>
        <taxon>Magnaporthales</taxon>
        <taxon>Magnaporthaceae</taxon>
        <taxon>Gaeumannomyces</taxon>
    </lineage>
</organism>
<dbReference type="OrthoDB" id="9978204at2759"/>
<evidence type="ECO:0000313" key="2">
    <source>
        <dbReference type="EnsemblFungi" id="EJT75001"/>
    </source>
</evidence>
<dbReference type="RefSeq" id="XP_009224945.1">
    <property type="nucleotide sequence ID" value="XM_009226681.1"/>
</dbReference>
<evidence type="ECO:0008006" key="4">
    <source>
        <dbReference type="Google" id="ProtNLM"/>
    </source>
</evidence>
<sequence>MPIGGPISPDFLHQLCLRASSLAIQPWTKHVDSRQPLHRHLLRAMASTTPLSDPLVTVLGPDPRHRKCVLNGNAFQQDAITSHNGWQYAVFYSPLRAEASEQVFVHVARRKLPVAPWEVLVLDDYPQTVDDGHNTVQMGICAGDGTIHLSYDHHCDVLRYRYSVKALASDPDCFPWTSALFTPTLDHLPGLPRTHEHFGYVTYPRFGPAGGGRDMFLSFRTGKAGLGDDHLYVYRVGDDGGRFEFVGTHLVGLQNNPYVHGMDYQVREDGGRLHVTWVYRGFVHYDGWDDLLDTKHKQQAGPNGAENNHNLCYAYSDNDGRTWRNTHGALVADLGPGDGRGVTPDAPGLVVFDIPKGSGLTNQESQAVDAEGGVHVLNRTFEGEGRPMWRHFYREPAGAWKQHTIGPVTGSKRGRLAVAKSGDLLAILPDSDASTLRILRAVKESKYTEFQQVWQGSGLSGEPLVDVRRLQNDETLSVFARLDAGGSKNVVVLDFKLTHKY</sequence>
<accession>J3P5P9</accession>
<dbReference type="eggNOG" id="ENOG502QS1D">
    <property type="taxonomic scope" value="Eukaryota"/>
</dbReference>
<reference evidence="1" key="3">
    <citation type="submission" date="2010-09" db="EMBL/GenBank/DDBJ databases">
        <title>Annotation of Gaeumannomyces graminis var. tritici R3-111a-1.</title>
        <authorList>
            <consortium name="The Broad Institute Genome Sequencing Platform"/>
            <person name="Ma L.-J."/>
            <person name="Dead R."/>
            <person name="Young S.K."/>
            <person name="Zeng Q."/>
            <person name="Gargeya S."/>
            <person name="Fitzgerald M."/>
            <person name="Haas B."/>
            <person name="Abouelleil A."/>
            <person name="Alvarado L."/>
            <person name="Arachchi H.M."/>
            <person name="Berlin A."/>
            <person name="Brown A."/>
            <person name="Chapman S.B."/>
            <person name="Chen Z."/>
            <person name="Dunbar C."/>
            <person name="Freedman E."/>
            <person name="Gearin G."/>
            <person name="Gellesch M."/>
            <person name="Goldberg J."/>
            <person name="Griggs A."/>
            <person name="Gujja S."/>
            <person name="Heiman D."/>
            <person name="Howarth C."/>
            <person name="Larson L."/>
            <person name="Lui A."/>
            <person name="MacDonald P.J.P."/>
            <person name="Mehta T."/>
            <person name="Montmayeur A."/>
            <person name="Murphy C."/>
            <person name="Neiman D."/>
            <person name="Pearson M."/>
            <person name="Priest M."/>
            <person name="Roberts A."/>
            <person name="Saif S."/>
            <person name="Shea T."/>
            <person name="Shenoy N."/>
            <person name="Sisk P."/>
            <person name="Stolte C."/>
            <person name="Sykes S."/>
            <person name="Yandava C."/>
            <person name="Wortman J."/>
            <person name="Nusbaum C."/>
            <person name="Birren B."/>
        </authorList>
    </citation>
    <scope>NUCLEOTIDE SEQUENCE</scope>
    <source>
        <strain evidence="1">R3-111a-1</strain>
    </source>
</reference>
<reference evidence="3" key="1">
    <citation type="submission" date="2010-07" db="EMBL/GenBank/DDBJ databases">
        <title>The genome sequence of Gaeumannomyces graminis var. tritici strain R3-111a-1.</title>
        <authorList>
            <consortium name="The Broad Institute Genome Sequencing Platform"/>
            <person name="Ma L.-J."/>
            <person name="Dead R."/>
            <person name="Young S."/>
            <person name="Zeng Q."/>
            <person name="Koehrsen M."/>
            <person name="Alvarado L."/>
            <person name="Berlin A."/>
            <person name="Chapman S.B."/>
            <person name="Chen Z."/>
            <person name="Freedman E."/>
            <person name="Gellesch M."/>
            <person name="Goldberg J."/>
            <person name="Griggs A."/>
            <person name="Gujja S."/>
            <person name="Heilman E.R."/>
            <person name="Heiman D."/>
            <person name="Hepburn T."/>
            <person name="Howarth C."/>
            <person name="Jen D."/>
            <person name="Larson L."/>
            <person name="Mehta T."/>
            <person name="Neiman D."/>
            <person name="Pearson M."/>
            <person name="Roberts A."/>
            <person name="Saif S."/>
            <person name="Shea T."/>
            <person name="Shenoy N."/>
            <person name="Sisk P."/>
            <person name="Stolte C."/>
            <person name="Sykes S."/>
            <person name="Walk T."/>
            <person name="White J."/>
            <person name="Yandava C."/>
            <person name="Haas B."/>
            <person name="Nusbaum C."/>
            <person name="Birren B."/>
        </authorList>
    </citation>
    <scope>NUCLEOTIDE SEQUENCE [LARGE SCALE GENOMIC DNA]</scope>
    <source>
        <strain evidence="3">R3-111a-1</strain>
    </source>
</reference>
<dbReference type="GeneID" id="20349297"/>
<reference evidence="2" key="4">
    <citation type="journal article" date="2015" name="G3 (Bethesda)">
        <title>Genome sequences of three phytopathogenic species of the Magnaporthaceae family of fungi.</title>
        <authorList>
            <person name="Okagaki L.H."/>
            <person name="Nunes C.C."/>
            <person name="Sailsbery J."/>
            <person name="Clay B."/>
            <person name="Brown D."/>
            <person name="John T."/>
            <person name="Oh Y."/>
            <person name="Young N."/>
            <person name="Fitzgerald M."/>
            <person name="Haas B.J."/>
            <person name="Zeng Q."/>
            <person name="Young S."/>
            <person name="Adiconis X."/>
            <person name="Fan L."/>
            <person name="Levin J.Z."/>
            <person name="Mitchell T.K."/>
            <person name="Okubara P.A."/>
            <person name="Farman M.L."/>
            <person name="Kohn L.M."/>
            <person name="Birren B."/>
            <person name="Ma L.-J."/>
            <person name="Dean R.A."/>
        </authorList>
    </citation>
    <scope>NUCLEOTIDE SEQUENCE</scope>
    <source>
        <strain evidence="2">R3-111a-1</strain>
    </source>
</reference>
<protein>
    <recommendedName>
        <fullName evidence="4">Dockerin type 1</fullName>
    </recommendedName>
</protein>
<dbReference type="VEuPathDB" id="FungiDB:GGTG_08839"/>
<dbReference type="EMBL" id="GL385398">
    <property type="protein sequence ID" value="EJT75001.1"/>
    <property type="molecule type" value="Genomic_DNA"/>
</dbReference>
<reference evidence="1" key="2">
    <citation type="submission" date="2010-07" db="EMBL/GenBank/DDBJ databases">
        <authorList>
            <consortium name="The Broad Institute Genome Sequencing Platform"/>
            <consortium name="Broad Institute Genome Sequencing Center for Infectious Disease"/>
            <person name="Ma L.-J."/>
            <person name="Dead R."/>
            <person name="Young S."/>
            <person name="Zeng Q."/>
            <person name="Koehrsen M."/>
            <person name="Alvarado L."/>
            <person name="Berlin A."/>
            <person name="Chapman S.B."/>
            <person name="Chen Z."/>
            <person name="Freedman E."/>
            <person name="Gellesch M."/>
            <person name="Goldberg J."/>
            <person name="Griggs A."/>
            <person name="Gujja S."/>
            <person name="Heilman E.R."/>
            <person name="Heiman D."/>
            <person name="Hepburn T."/>
            <person name="Howarth C."/>
            <person name="Jen D."/>
            <person name="Larson L."/>
            <person name="Mehta T."/>
            <person name="Neiman D."/>
            <person name="Pearson M."/>
            <person name="Roberts A."/>
            <person name="Saif S."/>
            <person name="Shea T."/>
            <person name="Shenoy N."/>
            <person name="Sisk P."/>
            <person name="Stolte C."/>
            <person name="Sykes S."/>
            <person name="Walk T."/>
            <person name="White J."/>
            <person name="Yandava C."/>
            <person name="Haas B."/>
            <person name="Nusbaum C."/>
            <person name="Birren B."/>
        </authorList>
    </citation>
    <scope>NUCLEOTIDE SEQUENCE</scope>
    <source>
        <strain evidence="1">R3-111a-1</strain>
    </source>
</reference>
<dbReference type="InterPro" id="IPR036278">
    <property type="entry name" value="Sialidase_sf"/>
</dbReference>
<dbReference type="HOGENOM" id="CLU_030203_0_0_1"/>
<gene>
    <name evidence="2" type="primary">20349297</name>
    <name evidence="1" type="ORF">GGTG_08839</name>
</gene>
<proteinExistence type="predicted"/>
<evidence type="ECO:0000313" key="1">
    <source>
        <dbReference type="EMBL" id="EJT75001.1"/>
    </source>
</evidence>
<keyword evidence="3" id="KW-1185">Reference proteome</keyword>
<evidence type="ECO:0000313" key="3">
    <source>
        <dbReference type="Proteomes" id="UP000006039"/>
    </source>
</evidence>
<dbReference type="SUPFAM" id="SSF50939">
    <property type="entry name" value="Sialidases"/>
    <property type="match status" value="1"/>
</dbReference>
<name>J3P5P9_GAET3</name>
<reference evidence="2" key="5">
    <citation type="submission" date="2018-04" db="UniProtKB">
        <authorList>
            <consortium name="EnsemblFungi"/>
        </authorList>
    </citation>
    <scope>IDENTIFICATION</scope>
    <source>
        <strain evidence="2">R3-111a-1</strain>
    </source>
</reference>
<dbReference type="AlphaFoldDB" id="J3P5P9"/>
<dbReference type="Proteomes" id="UP000006039">
    <property type="component" value="Unassembled WGS sequence"/>
</dbReference>
<dbReference type="Pfam" id="PF15892">
    <property type="entry name" value="BNR_4"/>
    <property type="match status" value="1"/>
</dbReference>